<organism evidence="1 2">
    <name type="scientific">Paludisphaera borealis</name>
    <dbReference type="NCBI Taxonomy" id="1387353"/>
    <lineage>
        <taxon>Bacteria</taxon>
        <taxon>Pseudomonadati</taxon>
        <taxon>Planctomycetota</taxon>
        <taxon>Planctomycetia</taxon>
        <taxon>Isosphaerales</taxon>
        <taxon>Isosphaeraceae</taxon>
        <taxon>Paludisphaera</taxon>
    </lineage>
</organism>
<sequence length="746" mass="80354">MHRLVTATILAGVIAGPGLFGEQGAQAAPAPSNYSNIEKSISVIRQGWARPGATQDPNAPGWNVFFTAILDDLKAYSQAPTPADRLTPLNRLYQMSAAMAVVPWQPAQTVREELRAWLRPRVRLAWAERRLDDTVRGLPPTTDPSVQANRQRWVDFVDNDLGQALGQFHAATTVAQRQAGLNHIHQALGTLNQRNAERPWQPSADLQTAINDLFNQPNLDVTADLSIVGPIFDQNLVTSGPIYRKGYWSQVTAGPKTGFGLLASDDGIAFYNSQQLQSSTPITDFQNQIASDQQGQRVAKLYQFTATTIDQAEQTIYAVLRTSGLTLTPASTHNVNAQICSNPQPGKGLPRAIGGLLGFNQNKITDLVYQNALPQFQQRIPVEAQEEAEERIAAELAQRNADINRFLIGNNTLAVQEFLVSGLSLRSRPDAVYVGGLFQSRAGDKQRGADAPQPAQLAVPAAGLTADIHLGSVLTSAVDGLYQRGPVQSIQNVMIVTHDVPPGTPPAQAATVTTNVDFPTYLKAVDEAVKAKNPKIQAIRIRRPAQPPEFAADARGFVVAILHDLEIDVPAPDPTSRTGAAVGANAKVLRIKIPQAETAFSYKIESASATSHYVRARVEEFTPATTSMVLAIKDDETKPTTLNRFSGALVISALAAKLRSQPLNANLDNLKLRGFAIQSISPLDPSGWVRLNLVKAYEAPAPVNPVQPVTEPMAAPEIPVAQPAEPGAIPVQVQVPAQAAVVTYPQ</sequence>
<dbReference type="AlphaFoldDB" id="A0A1U7CV38"/>
<dbReference type="EMBL" id="CP019082">
    <property type="protein sequence ID" value="APW62810.1"/>
    <property type="molecule type" value="Genomic_DNA"/>
</dbReference>
<evidence type="ECO:0000313" key="2">
    <source>
        <dbReference type="Proteomes" id="UP000186309"/>
    </source>
</evidence>
<keyword evidence="2" id="KW-1185">Reference proteome</keyword>
<evidence type="ECO:0000313" key="1">
    <source>
        <dbReference type="EMBL" id="APW62810.1"/>
    </source>
</evidence>
<accession>A0A1U7CV38</accession>
<dbReference type="KEGG" id="pbor:BSF38_04364"/>
<reference evidence="2" key="1">
    <citation type="submission" date="2016-12" db="EMBL/GenBank/DDBJ databases">
        <title>Comparative genomics of four Isosphaeraceae planctomycetes: a common pool of plasmids and glycoside hydrolase genes.</title>
        <authorList>
            <person name="Ivanova A."/>
        </authorList>
    </citation>
    <scope>NUCLEOTIDE SEQUENCE [LARGE SCALE GENOMIC DNA]</scope>
    <source>
        <strain evidence="2">PX4</strain>
    </source>
</reference>
<proteinExistence type="predicted"/>
<dbReference type="Proteomes" id="UP000186309">
    <property type="component" value="Chromosome"/>
</dbReference>
<name>A0A1U7CV38_9BACT</name>
<gene>
    <name evidence="1" type="ORF">BSF38_04364</name>
</gene>
<protein>
    <submittedName>
        <fullName evidence="1">Uncharacterized protein</fullName>
    </submittedName>
</protein>
<dbReference type="RefSeq" id="WP_076349185.1">
    <property type="nucleotide sequence ID" value="NZ_CP019082.1"/>
</dbReference>